<evidence type="ECO:0000313" key="4">
    <source>
        <dbReference type="EMBL" id="KAJ3988686.1"/>
    </source>
</evidence>
<evidence type="ECO:0000256" key="2">
    <source>
        <dbReference type="ARBA" id="ARBA00008639"/>
    </source>
</evidence>
<name>A0AA38Q794_9AGAR</name>
<gene>
    <name evidence="4" type="ORF">F5890DRAFT_1550315</name>
</gene>
<dbReference type="Proteomes" id="UP001163850">
    <property type="component" value="Unassembled WGS sequence"/>
</dbReference>
<reference evidence="4" key="1">
    <citation type="submission" date="2022-08" db="EMBL/GenBank/DDBJ databases">
        <authorList>
            <consortium name="DOE Joint Genome Institute"/>
            <person name="Min B."/>
            <person name="Riley R."/>
            <person name="Sierra-Patev S."/>
            <person name="Naranjo-Ortiz M."/>
            <person name="Looney B."/>
            <person name="Konkel Z."/>
            <person name="Slot J.C."/>
            <person name="Sakamoto Y."/>
            <person name="Steenwyk J.L."/>
            <person name="Rokas A."/>
            <person name="Carro J."/>
            <person name="Camarero S."/>
            <person name="Ferreira P."/>
            <person name="Molpeceres G."/>
            <person name="Ruiz-Duenas F.J."/>
            <person name="Serrano A."/>
            <person name="Henrissat B."/>
            <person name="Drula E."/>
            <person name="Hughes K.W."/>
            <person name="Mata J.L."/>
            <person name="Ishikawa N.K."/>
            <person name="Vargas-Isla R."/>
            <person name="Ushijima S."/>
            <person name="Smith C.A."/>
            <person name="Ahrendt S."/>
            <person name="Andreopoulos W."/>
            <person name="He G."/>
            <person name="Labutti K."/>
            <person name="Lipzen A."/>
            <person name="Ng V."/>
            <person name="Sandor L."/>
            <person name="Barry K."/>
            <person name="Martinez A.T."/>
            <person name="Xiao Y."/>
            <person name="Gibbons J.G."/>
            <person name="Terashima K."/>
            <person name="Hibbett D.S."/>
            <person name="Grigoriev I.V."/>
        </authorList>
    </citation>
    <scope>NUCLEOTIDE SEQUENCE</scope>
    <source>
        <strain evidence="4">TFB7829</strain>
    </source>
</reference>
<comment type="caution">
    <text evidence="4">The sequence shown here is derived from an EMBL/GenBank/DDBJ whole genome shotgun (WGS) entry which is preliminary data.</text>
</comment>
<evidence type="ECO:0000313" key="5">
    <source>
        <dbReference type="Proteomes" id="UP001163850"/>
    </source>
</evidence>
<dbReference type="Gene3D" id="3.40.50.1100">
    <property type="match status" value="1"/>
</dbReference>
<sequence length="138" mass="15363">MDPLNLPAPFSEIPRQTLLFGSSPIHRLARISDDLSSAFSGYKVNVYAKRDDCNSALAFGGNKMRKLEYLPAEALEQGADTLVAAGISPVFKWPATTSSTRYAFWTLRAPLQADKTVVRSETDEYKLCDSLLNFRRNT</sequence>
<comment type="cofactor">
    <cofactor evidence="1">
        <name>pyridoxal 5'-phosphate</name>
        <dbReference type="ChEBI" id="CHEBI:597326"/>
    </cofactor>
</comment>
<dbReference type="EMBL" id="MU801906">
    <property type="protein sequence ID" value="KAJ3988686.1"/>
    <property type="molecule type" value="Genomic_DNA"/>
</dbReference>
<evidence type="ECO:0000256" key="1">
    <source>
        <dbReference type="ARBA" id="ARBA00001933"/>
    </source>
</evidence>
<dbReference type="AlphaFoldDB" id="A0AA38Q794"/>
<protein>
    <submittedName>
        <fullName evidence="4">Uncharacterized protein</fullName>
    </submittedName>
</protein>
<dbReference type="GO" id="GO:0019148">
    <property type="term" value="F:D-cysteine desulfhydrase activity"/>
    <property type="evidence" value="ECO:0007669"/>
    <property type="project" value="TreeGrafter"/>
</dbReference>
<accession>A0AA38Q794</accession>
<keyword evidence="3" id="KW-0663">Pyridoxal phosphate</keyword>
<dbReference type="PANTHER" id="PTHR43780:SF2">
    <property type="entry name" value="1-AMINOCYCLOPROPANE-1-CARBOXYLATE DEAMINASE-RELATED"/>
    <property type="match status" value="1"/>
</dbReference>
<dbReference type="InterPro" id="IPR036052">
    <property type="entry name" value="TrpB-like_PALP_sf"/>
</dbReference>
<evidence type="ECO:0000256" key="3">
    <source>
        <dbReference type="ARBA" id="ARBA00022898"/>
    </source>
</evidence>
<dbReference type="SUPFAM" id="SSF53686">
    <property type="entry name" value="Tryptophan synthase beta subunit-like PLP-dependent enzymes"/>
    <property type="match status" value="1"/>
</dbReference>
<organism evidence="4 5">
    <name type="scientific">Lentinula detonsa</name>
    <dbReference type="NCBI Taxonomy" id="2804962"/>
    <lineage>
        <taxon>Eukaryota</taxon>
        <taxon>Fungi</taxon>
        <taxon>Dikarya</taxon>
        <taxon>Basidiomycota</taxon>
        <taxon>Agaricomycotina</taxon>
        <taxon>Agaricomycetes</taxon>
        <taxon>Agaricomycetidae</taxon>
        <taxon>Agaricales</taxon>
        <taxon>Marasmiineae</taxon>
        <taxon>Omphalotaceae</taxon>
        <taxon>Lentinula</taxon>
    </lineage>
</organism>
<proteinExistence type="inferred from homology"/>
<dbReference type="InterPro" id="IPR027278">
    <property type="entry name" value="ACCD_DCysDesulf"/>
</dbReference>
<comment type="similarity">
    <text evidence="2">Belongs to the ACC deaminase/D-cysteine desulfhydrase family.</text>
</comment>
<dbReference type="PANTHER" id="PTHR43780">
    <property type="entry name" value="1-AMINOCYCLOPROPANE-1-CARBOXYLATE DEAMINASE-RELATED"/>
    <property type="match status" value="1"/>
</dbReference>